<dbReference type="Pfam" id="PF00534">
    <property type="entry name" value="Glycos_transf_1"/>
    <property type="match status" value="1"/>
</dbReference>
<gene>
    <name evidence="2" type="ORF">DY048_05310</name>
</gene>
<dbReference type="EMBL" id="QUAM01000003">
    <property type="protein sequence ID" value="TPR14366.1"/>
    <property type="molecule type" value="Genomic_DNA"/>
</dbReference>
<sequence>MQQNYYFTNENIFSFNSGTEFSAINRQKLFKKNQMKSWIVTRNYNQNLYFTAQQHGLEYDDLINMYDYFQNAVDVKKHHEYLRYSKLIDKHEYKIVGVDNNSSLIKRHGRTLAKVEIAPQTVGEIGNVLYYDQFGNITSKDVWDVRGFKSKTEYMHPDGHIGHEILYDYDGQPVMEITHMFKNNDNPSMFKLLNYKGKNLRFNDENELFAFFLKELIGKDHKAIVINDRPSLIAPVAQLNCKKYQYLHSIQTTDAEMAGNPKGTLFPAFAPFFTNDFQYYDGLIVPTPGQAKDINNLFPNINTRSISDIAVFNTKLVDQKVDNHLLFLGRLSPDHNLEQMIKIVGLVKEEIPEIKLNLVGYFDNPDYREKLKKMVKDLALEKNIIFKPYLVGQAKQEQFDNAKLVIDTSFGEAMGMTMVEALSNGIPFVSYDVNYGPRFMINNNYNGFLINQGDTKAFAECLVKLLKDDKIYQKLSNNASLTSKKLLDKLIIKQWEKI</sequence>
<organism evidence="2 3">
    <name type="scientific">Apilactobacillus timberlakei</name>
    <dbReference type="NCBI Taxonomy" id="2008380"/>
    <lineage>
        <taxon>Bacteria</taxon>
        <taxon>Bacillati</taxon>
        <taxon>Bacillota</taxon>
        <taxon>Bacilli</taxon>
        <taxon>Lactobacillales</taxon>
        <taxon>Lactobacillaceae</taxon>
        <taxon>Apilactobacillus</taxon>
    </lineage>
</organism>
<dbReference type="InterPro" id="IPR001296">
    <property type="entry name" value="Glyco_trans_1"/>
</dbReference>
<feature type="domain" description="Glycosyl transferase family 1" evidence="1">
    <location>
        <begin position="320"/>
        <end position="479"/>
    </location>
</feature>
<dbReference type="SUPFAM" id="SSF53756">
    <property type="entry name" value="UDP-Glycosyltransferase/glycogen phosphorylase"/>
    <property type="match status" value="1"/>
</dbReference>
<accession>A0ABY2YY83</accession>
<protein>
    <submittedName>
        <fullName evidence="2">Glycosyltransferase</fullName>
    </submittedName>
</protein>
<dbReference type="PANTHER" id="PTHR12526">
    <property type="entry name" value="GLYCOSYLTRANSFERASE"/>
    <property type="match status" value="1"/>
</dbReference>
<dbReference type="Proteomes" id="UP000767392">
    <property type="component" value="Unassembled WGS sequence"/>
</dbReference>
<dbReference type="RefSeq" id="WP_105988089.1">
    <property type="nucleotide sequence ID" value="NZ_POST01000003.1"/>
</dbReference>
<dbReference type="Gene3D" id="3.40.50.2000">
    <property type="entry name" value="Glycogen Phosphorylase B"/>
    <property type="match status" value="3"/>
</dbReference>
<comment type="caution">
    <text evidence="2">The sequence shown here is derived from an EMBL/GenBank/DDBJ whole genome shotgun (WGS) entry which is preliminary data.</text>
</comment>
<evidence type="ECO:0000313" key="2">
    <source>
        <dbReference type="EMBL" id="TPR14366.1"/>
    </source>
</evidence>
<evidence type="ECO:0000259" key="1">
    <source>
        <dbReference type="Pfam" id="PF00534"/>
    </source>
</evidence>
<proteinExistence type="predicted"/>
<keyword evidence="3" id="KW-1185">Reference proteome</keyword>
<reference evidence="2 3" key="1">
    <citation type="submission" date="2018-08" db="EMBL/GenBank/DDBJ databases">
        <title>Comparative genomics of wild bee and flower associated Lactobacillus reveals potential adaptation to the bee host.</title>
        <authorList>
            <person name="Vuong H.Q."/>
            <person name="Mcfrederick Q.S."/>
        </authorList>
    </citation>
    <scope>NUCLEOTIDE SEQUENCE [LARGE SCALE GENOMIC DNA]</scope>
    <source>
        <strain evidence="2 3">HV_04</strain>
    </source>
</reference>
<evidence type="ECO:0000313" key="3">
    <source>
        <dbReference type="Proteomes" id="UP000767392"/>
    </source>
</evidence>
<dbReference type="PANTHER" id="PTHR12526:SF630">
    <property type="entry name" value="GLYCOSYLTRANSFERASE"/>
    <property type="match status" value="1"/>
</dbReference>
<name>A0ABY2YY83_9LACO</name>